<evidence type="ECO:0000259" key="13">
    <source>
        <dbReference type="Pfam" id="PF07732"/>
    </source>
</evidence>
<keyword evidence="3" id="KW-0479">Metal-binding</keyword>
<dbReference type="InterPro" id="IPR001117">
    <property type="entry name" value="Cu-oxidase_2nd"/>
</dbReference>
<dbReference type="PANTHER" id="PTHR48267:SF1">
    <property type="entry name" value="BILIRUBIN OXIDASE"/>
    <property type="match status" value="1"/>
</dbReference>
<accession>A0ABV5RTM1</accession>
<gene>
    <name evidence="14" type="ORF">ACFFSA_06770</name>
</gene>
<keyword evidence="10" id="KW-0812">Transmembrane</keyword>
<dbReference type="RefSeq" id="WP_344988769.1">
    <property type="nucleotide sequence ID" value="NZ_BAAAXV010000003.1"/>
</dbReference>
<evidence type="ECO:0000256" key="2">
    <source>
        <dbReference type="ARBA" id="ARBA00011245"/>
    </source>
</evidence>
<dbReference type="Pfam" id="PF07732">
    <property type="entry name" value="Cu-oxidase_3"/>
    <property type="match status" value="1"/>
</dbReference>
<dbReference type="EMBL" id="JBHMBW010000004">
    <property type="protein sequence ID" value="MFB9622777.1"/>
    <property type="molecule type" value="Genomic_DNA"/>
</dbReference>
<dbReference type="PANTHER" id="PTHR48267">
    <property type="entry name" value="CUPREDOXIN SUPERFAMILY PROTEIN"/>
    <property type="match status" value="1"/>
</dbReference>
<evidence type="ECO:0000256" key="3">
    <source>
        <dbReference type="ARBA" id="ARBA00022723"/>
    </source>
</evidence>
<evidence type="ECO:0000256" key="5">
    <source>
        <dbReference type="ARBA" id="ARBA00038978"/>
    </source>
</evidence>
<organism evidence="14 15">
    <name type="scientific">Nonomuraea helvata</name>
    <dbReference type="NCBI Taxonomy" id="37484"/>
    <lineage>
        <taxon>Bacteria</taxon>
        <taxon>Bacillati</taxon>
        <taxon>Actinomycetota</taxon>
        <taxon>Actinomycetes</taxon>
        <taxon>Streptosporangiales</taxon>
        <taxon>Streptosporangiaceae</taxon>
        <taxon>Nonomuraea</taxon>
    </lineage>
</organism>
<evidence type="ECO:0000259" key="12">
    <source>
        <dbReference type="Pfam" id="PF07731"/>
    </source>
</evidence>
<keyword evidence="10" id="KW-1133">Transmembrane helix</keyword>
<feature type="domain" description="Plastocyanin-like" evidence="11">
    <location>
        <begin position="285"/>
        <end position="359"/>
    </location>
</feature>
<feature type="domain" description="Plastocyanin-like" evidence="12">
    <location>
        <begin position="419"/>
        <end position="529"/>
    </location>
</feature>
<feature type="domain" description="Plastocyanin-like" evidence="13">
    <location>
        <begin position="84"/>
        <end position="146"/>
    </location>
</feature>
<proteinExistence type="inferred from homology"/>
<evidence type="ECO:0000313" key="14">
    <source>
        <dbReference type="EMBL" id="MFB9622777.1"/>
    </source>
</evidence>
<evidence type="ECO:0000256" key="4">
    <source>
        <dbReference type="ARBA" id="ARBA00023002"/>
    </source>
</evidence>
<evidence type="ECO:0000256" key="9">
    <source>
        <dbReference type="ARBA" id="ARBA00048092"/>
    </source>
</evidence>
<dbReference type="PROSITE" id="PS51318">
    <property type="entry name" value="TAT"/>
    <property type="match status" value="1"/>
</dbReference>
<comment type="subunit">
    <text evidence="2">Monomer.</text>
</comment>
<dbReference type="InterPro" id="IPR011707">
    <property type="entry name" value="Cu-oxidase-like_N"/>
</dbReference>
<comment type="caution">
    <text evidence="14">The sequence shown here is derived from an EMBL/GenBank/DDBJ whole genome shotgun (WGS) entry which is preliminary data.</text>
</comment>
<dbReference type="SUPFAM" id="SSF49503">
    <property type="entry name" value="Cupredoxins"/>
    <property type="match status" value="3"/>
</dbReference>
<name>A0ABV5RTM1_9ACTN</name>
<comment type="catalytic activity">
    <reaction evidence="9">
        <text>4 Cu(+) + O2 + 4 H(+) = 4 Cu(2+) + 2 H2O</text>
        <dbReference type="Rhea" id="RHEA:30083"/>
        <dbReference type="ChEBI" id="CHEBI:15377"/>
        <dbReference type="ChEBI" id="CHEBI:15378"/>
        <dbReference type="ChEBI" id="CHEBI:15379"/>
        <dbReference type="ChEBI" id="CHEBI:29036"/>
        <dbReference type="ChEBI" id="CHEBI:49552"/>
        <dbReference type="EC" id="1.16.3.4"/>
    </reaction>
    <physiologicalReaction direction="left-to-right" evidence="9">
        <dbReference type="Rhea" id="RHEA:30084"/>
    </physiologicalReaction>
</comment>
<dbReference type="PROSITE" id="PS00080">
    <property type="entry name" value="MULTICOPPER_OXIDASE2"/>
    <property type="match status" value="1"/>
</dbReference>
<dbReference type="Pfam" id="PF07731">
    <property type="entry name" value="Cu-oxidase_2"/>
    <property type="match status" value="1"/>
</dbReference>
<dbReference type="InterPro" id="IPR006311">
    <property type="entry name" value="TAT_signal"/>
</dbReference>
<evidence type="ECO:0000256" key="6">
    <source>
        <dbReference type="ARBA" id="ARBA00041027"/>
    </source>
</evidence>
<keyword evidence="10" id="KW-0472">Membrane</keyword>
<dbReference type="Pfam" id="PF00394">
    <property type="entry name" value="Cu-oxidase"/>
    <property type="match status" value="1"/>
</dbReference>
<dbReference type="InterPro" id="IPR045087">
    <property type="entry name" value="Cu-oxidase_fam"/>
</dbReference>
<comment type="similarity">
    <text evidence="1">Belongs to the multicopper oxidase family.</text>
</comment>
<reference evidence="14 15" key="1">
    <citation type="submission" date="2024-09" db="EMBL/GenBank/DDBJ databases">
        <authorList>
            <person name="Sun Q."/>
            <person name="Mori K."/>
        </authorList>
    </citation>
    <scope>NUCLEOTIDE SEQUENCE [LARGE SCALE GENOMIC DNA]</scope>
    <source>
        <strain evidence="14 15">JCM 3143</strain>
    </source>
</reference>
<feature type="transmembrane region" description="Helical" evidence="10">
    <location>
        <begin position="14"/>
        <end position="39"/>
    </location>
</feature>
<keyword evidence="15" id="KW-1185">Reference proteome</keyword>
<dbReference type="Proteomes" id="UP001589532">
    <property type="component" value="Unassembled WGS sequence"/>
</dbReference>
<sequence length="530" mass="57838">MTEKNHRITLSRRAFIGAGLAAGIGLGVGIPFSLGAAGLTSTGNLLRSRLPLPQPFTMPFQTPPVLKPVRSDADTDYYEITQTAATASILPGVKTAIWGYNGIFPGPTIVSRRARTTVVRHTNHLPVPTVAHLHGGRTPPDSDGYPIDFVYPVDRSYVNQHMNMEHMNMGGSMVGDTTEGHRSYTYPLDQRAAMLWYHDHRMDFTGPSVWRGLAGLHFVRDDEEDALGLPSGPRELPVMITDRSFAADGSLSYPSIDGSLMRTPGVTGSFVAGVLGDVMLVNGTPWPVARVDGATYRLRIINACNARRLDLRLDPQPDGLLTQIGTDGGLLAAPIRHEHVELAPAQRLDVIIDFSNYKPGTAVTLLNDFGDGNMSQVMRFIVGEKADEPFTVPDKLSTAESLTAAQAVTTRTFRFQSGDVSHMKGWLIDGRPFSPNDIAAAPKLGTVEVWRLIADFHHPVHLHLSPFQVLSRGIGGPGAFDAGWKDTIDLRASEEAAIAIRFDGYPGKYVFHCHNLEHEDMAMMANFTTR</sequence>
<evidence type="ECO:0000313" key="15">
    <source>
        <dbReference type="Proteomes" id="UP001589532"/>
    </source>
</evidence>
<evidence type="ECO:0000259" key="11">
    <source>
        <dbReference type="Pfam" id="PF00394"/>
    </source>
</evidence>
<evidence type="ECO:0000256" key="10">
    <source>
        <dbReference type="SAM" id="Phobius"/>
    </source>
</evidence>
<keyword evidence="4" id="KW-0560">Oxidoreductase</keyword>
<evidence type="ECO:0000256" key="7">
    <source>
        <dbReference type="ARBA" id="ARBA00042896"/>
    </source>
</evidence>
<evidence type="ECO:0000256" key="1">
    <source>
        <dbReference type="ARBA" id="ARBA00010609"/>
    </source>
</evidence>
<dbReference type="InterPro" id="IPR008972">
    <property type="entry name" value="Cupredoxin"/>
</dbReference>
<evidence type="ECO:0000256" key="8">
    <source>
        <dbReference type="ARBA" id="ARBA00043090"/>
    </source>
</evidence>
<dbReference type="Gene3D" id="2.60.40.420">
    <property type="entry name" value="Cupredoxins - blue copper proteins"/>
    <property type="match status" value="4"/>
</dbReference>
<dbReference type="EC" id="1.16.3.4" evidence="5"/>
<dbReference type="InterPro" id="IPR011706">
    <property type="entry name" value="Cu-oxidase_C"/>
</dbReference>
<protein>
    <recommendedName>
        <fullName evidence="6">Multicopper oxidase CueO</fullName>
        <ecNumber evidence="5">1.16.3.4</ecNumber>
    </recommendedName>
    <alternativeName>
        <fullName evidence="7">Copper efflux oxidase</fullName>
    </alternativeName>
    <alternativeName>
        <fullName evidence="8">Cuprous oxidase</fullName>
    </alternativeName>
</protein>
<dbReference type="InterPro" id="IPR002355">
    <property type="entry name" value="Cu_oxidase_Cu_BS"/>
</dbReference>